<dbReference type="CDD" id="cd00761">
    <property type="entry name" value="Glyco_tranf_GTA_type"/>
    <property type="match status" value="1"/>
</dbReference>
<name>A0A382WZZ7_9ZZZZ</name>
<dbReference type="SUPFAM" id="SSF53448">
    <property type="entry name" value="Nucleotide-diphospho-sugar transferases"/>
    <property type="match status" value="1"/>
</dbReference>
<feature type="domain" description="Glycosyltransferase 2-like" evidence="1">
    <location>
        <begin position="6"/>
        <end position="71"/>
    </location>
</feature>
<evidence type="ECO:0000259" key="1">
    <source>
        <dbReference type="Pfam" id="PF00535"/>
    </source>
</evidence>
<accession>A0A382WZZ7</accession>
<dbReference type="AlphaFoldDB" id="A0A382WZZ7"/>
<evidence type="ECO:0000313" key="2">
    <source>
        <dbReference type="EMBL" id="SVD63561.1"/>
    </source>
</evidence>
<dbReference type="Gene3D" id="3.90.550.10">
    <property type="entry name" value="Spore Coat Polysaccharide Biosynthesis Protein SpsA, Chain A"/>
    <property type="match status" value="1"/>
</dbReference>
<protein>
    <recommendedName>
        <fullName evidence="1">Glycosyltransferase 2-like domain-containing protein</fullName>
    </recommendedName>
</protein>
<proteinExistence type="predicted"/>
<dbReference type="Pfam" id="PF00535">
    <property type="entry name" value="Glycos_transf_2"/>
    <property type="match status" value="1"/>
</dbReference>
<dbReference type="EMBL" id="UINC01163313">
    <property type="protein sequence ID" value="SVD63561.1"/>
    <property type="molecule type" value="Genomic_DNA"/>
</dbReference>
<feature type="non-terminal residue" evidence="2">
    <location>
        <position position="73"/>
    </location>
</feature>
<dbReference type="InterPro" id="IPR029044">
    <property type="entry name" value="Nucleotide-diphossugar_trans"/>
</dbReference>
<sequence length="73" mass="8233">MDLSIIIAHYDPGNHSKYIDSFQRTLNTIIEQKNNISIEIIIADDGSPSNQKLVEINTSRINQNGKIIYCVSN</sequence>
<gene>
    <name evidence="2" type="ORF">METZ01_LOCUS416415</name>
</gene>
<organism evidence="2">
    <name type="scientific">marine metagenome</name>
    <dbReference type="NCBI Taxonomy" id="408172"/>
    <lineage>
        <taxon>unclassified sequences</taxon>
        <taxon>metagenomes</taxon>
        <taxon>ecological metagenomes</taxon>
    </lineage>
</organism>
<dbReference type="InterPro" id="IPR001173">
    <property type="entry name" value="Glyco_trans_2-like"/>
</dbReference>
<reference evidence="2" key="1">
    <citation type="submission" date="2018-05" db="EMBL/GenBank/DDBJ databases">
        <authorList>
            <person name="Lanie J.A."/>
            <person name="Ng W.-L."/>
            <person name="Kazmierczak K.M."/>
            <person name="Andrzejewski T.M."/>
            <person name="Davidsen T.M."/>
            <person name="Wayne K.J."/>
            <person name="Tettelin H."/>
            <person name="Glass J.I."/>
            <person name="Rusch D."/>
            <person name="Podicherti R."/>
            <person name="Tsui H.-C.T."/>
            <person name="Winkler M.E."/>
        </authorList>
    </citation>
    <scope>NUCLEOTIDE SEQUENCE</scope>
</reference>